<organism evidence="5 6">
    <name type="scientific">Prototheca wickerhamii</name>
    <dbReference type="NCBI Taxonomy" id="3111"/>
    <lineage>
        <taxon>Eukaryota</taxon>
        <taxon>Viridiplantae</taxon>
        <taxon>Chlorophyta</taxon>
        <taxon>core chlorophytes</taxon>
        <taxon>Trebouxiophyceae</taxon>
        <taxon>Chlorellales</taxon>
        <taxon>Chlorellaceae</taxon>
        <taxon>Prototheca</taxon>
    </lineage>
</organism>
<dbReference type="EMBL" id="JASFZW010000003">
    <property type="protein sequence ID" value="KAK2079360.1"/>
    <property type="molecule type" value="Genomic_DNA"/>
</dbReference>
<evidence type="ECO:0000256" key="4">
    <source>
        <dbReference type="SAM" id="Phobius"/>
    </source>
</evidence>
<feature type="transmembrane region" description="Helical" evidence="4">
    <location>
        <begin position="399"/>
        <end position="423"/>
    </location>
</feature>
<sequence>MTTPLTNQTLFNEELEALIPSIWNAETYRSFYDKAYCILQNVTLHDRQNAEESFNFCSVPLEGVDGILFAGLAVLFFALFSGKLSLIGVLVAGGVLGAINYYAALGRLSNSISIWLGIQPPDLFLYLLLPPLLADAALRIRFTLAIQPPLPHQVALNVGVLAYLMVILNTLVLTPFVLYALGFSGRGMDWAHGALFAAMLAPTDAVSVTALLKAANGPEILVTLMEGEALFNDASAITLYTIFADILVQYEGQPLPPVTSLLGHMIVQIIKLTGIGFGIGLAFGLTTGWLMRLLRWRGLSIPMDATVILAISYLSFFVAQGPAKSSGVIAVATFALWGSATSLWGRFAILQEEKMWFAIWESVTAVANALVFLWAGVASINFLIRSVGGSSEYLISPGWVYACTVLIFLFMILFRFFSIGLLNPLFWHFGRPLKLGQMVFVTLAGLRGALSLILVTDLILESNFHSSALVASENATIVVWTSGFVLLTLLLAAPMLGPVMRWCRIAEVPKARRALMRSILRHLVRSTRQSIKALQRDPDFISDGVNWSQVWRLSSHREELKKAYDLDEEAEEEQGLDGGQVRGAGLPRLRRPSKAGGDAVGTATAAGDVELSPRPPGGSLRQRLFSAPVLGVSNVHKSREASVGQAATAPEKEEEVVLLFDAQDPEDPSERIKRSVLSAAAEDSSSALEGDAAAQRGQLVSSLHAYFRRRRDVGLLSSNGYGILVVVCEEAEDALTQQPDQPLALWAAVSKGLRRGWIGRAEIALQTRLINWTDETHILNWHLSKQSVGCEVALEFTEALRKELKWAAGTQIQEELQAESNLIHEALMSFEATSSLSFHAIQSYRRQLEFIESLEQQGILLETEKEELAHIVESRLRRLDATGPTWEVPMPADIVRALPLVSAAQPAELDALLRRGQLRRFTGGGQEVWSQTGDDSSSMCVIVSGVVDVTHSFRDGAAHSQRHGIKYVCGALSALGVGGAWSAKRLCTISIAPGSAGVLPATLYYVFDRYALEAVMSTCAEGLRLAAAQELLEAAGARLEAGSPSGPDRCVAQLNLQMGLSGEGGASLELAPGDSWAQTAHVVLLRGELTPQRWSAGAEGALLVCLKSPQEGA</sequence>
<feature type="transmembrane region" description="Helical" evidence="4">
    <location>
        <begin position="475"/>
        <end position="496"/>
    </location>
</feature>
<feature type="transmembrane region" description="Helical" evidence="4">
    <location>
        <begin position="59"/>
        <end position="79"/>
    </location>
</feature>
<feature type="transmembrane region" description="Helical" evidence="4">
    <location>
        <begin position="435"/>
        <end position="455"/>
    </location>
</feature>
<feature type="region of interest" description="Disordered" evidence="3">
    <location>
        <begin position="567"/>
        <end position="622"/>
    </location>
</feature>
<dbReference type="PANTHER" id="PTHR10110">
    <property type="entry name" value="SODIUM/HYDROGEN EXCHANGER"/>
    <property type="match status" value="1"/>
</dbReference>
<dbReference type="InterPro" id="IPR018422">
    <property type="entry name" value="Cation/H_exchanger_CPA1"/>
</dbReference>
<evidence type="ECO:0000313" key="6">
    <source>
        <dbReference type="Proteomes" id="UP001255856"/>
    </source>
</evidence>
<keyword evidence="4" id="KW-0812">Transmembrane</keyword>
<feature type="transmembrane region" description="Helical" evidence="4">
    <location>
        <begin position="86"/>
        <end position="103"/>
    </location>
</feature>
<dbReference type="GO" id="GO:0098719">
    <property type="term" value="P:sodium ion import across plasma membrane"/>
    <property type="evidence" value="ECO:0007669"/>
    <property type="project" value="TreeGrafter"/>
</dbReference>
<evidence type="ECO:0000256" key="2">
    <source>
        <dbReference type="ARBA" id="ARBA00023065"/>
    </source>
</evidence>
<gene>
    <name evidence="5" type="ORF">QBZ16_003051</name>
</gene>
<dbReference type="GO" id="GO:0015385">
    <property type="term" value="F:sodium:proton antiporter activity"/>
    <property type="evidence" value="ECO:0007669"/>
    <property type="project" value="InterPro"/>
</dbReference>
<dbReference type="GO" id="GO:0005886">
    <property type="term" value="C:plasma membrane"/>
    <property type="evidence" value="ECO:0007669"/>
    <property type="project" value="TreeGrafter"/>
</dbReference>
<feature type="transmembrane region" description="Helical" evidence="4">
    <location>
        <begin position="357"/>
        <end position="384"/>
    </location>
</feature>
<comment type="caution">
    <text evidence="5">The sequence shown here is derived from an EMBL/GenBank/DDBJ whole genome shotgun (WGS) entry which is preliminary data.</text>
</comment>
<feature type="transmembrane region" description="Helical" evidence="4">
    <location>
        <begin position="123"/>
        <end position="142"/>
    </location>
</feature>
<keyword evidence="2" id="KW-0406">Ion transport</keyword>
<dbReference type="GO" id="GO:0015386">
    <property type="term" value="F:potassium:proton antiporter activity"/>
    <property type="evidence" value="ECO:0007669"/>
    <property type="project" value="TreeGrafter"/>
</dbReference>
<evidence type="ECO:0000256" key="3">
    <source>
        <dbReference type="SAM" id="MobiDB-lite"/>
    </source>
</evidence>
<feature type="transmembrane region" description="Helical" evidence="4">
    <location>
        <begin position="262"/>
        <end position="286"/>
    </location>
</feature>
<dbReference type="Proteomes" id="UP001255856">
    <property type="component" value="Unassembled WGS sequence"/>
</dbReference>
<dbReference type="Gene3D" id="6.10.140.1330">
    <property type="match status" value="1"/>
</dbReference>
<evidence type="ECO:0000313" key="5">
    <source>
        <dbReference type="EMBL" id="KAK2079360.1"/>
    </source>
</evidence>
<keyword evidence="6" id="KW-1185">Reference proteome</keyword>
<feature type="transmembrane region" description="Helical" evidence="4">
    <location>
        <begin position="154"/>
        <end position="178"/>
    </location>
</feature>
<dbReference type="AlphaFoldDB" id="A0AAD9ILF7"/>
<protein>
    <submittedName>
        <fullName evidence="5">Uncharacterized protein</fullName>
    </submittedName>
</protein>
<dbReference type="GO" id="GO:0051453">
    <property type="term" value="P:regulation of intracellular pH"/>
    <property type="evidence" value="ECO:0007669"/>
    <property type="project" value="TreeGrafter"/>
</dbReference>
<keyword evidence="4" id="KW-1133">Transmembrane helix</keyword>
<feature type="compositionally biased region" description="Low complexity" evidence="3">
    <location>
        <begin position="595"/>
        <end position="609"/>
    </location>
</feature>
<dbReference type="PANTHER" id="PTHR10110:SF197">
    <property type="entry name" value="SODIUM_HYDROGEN EXCHANGER"/>
    <property type="match status" value="1"/>
</dbReference>
<dbReference type="InterPro" id="IPR014710">
    <property type="entry name" value="RmlC-like_jellyroll"/>
</dbReference>
<keyword evidence="1" id="KW-0813">Transport</keyword>
<feature type="transmembrane region" description="Helical" evidence="4">
    <location>
        <begin position="190"/>
        <end position="212"/>
    </location>
</feature>
<feature type="transmembrane region" description="Helical" evidence="4">
    <location>
        <begin position="298"/>
        <end position="319"/>
    </location>
</feature>
<keyword evidence="4" id="KW-0472">Membrane</keyword>
<accession>A0AAD9ILF7</accession>
<reference evidence="5" key="1">
    <citation type="submission" date="2021-01" db="EMBL/GenBank/DDBJ databases">
        <authorList>
            <person name="Eckstrom K.M.E."/>
        </authorList>
    </citation>
    <scope>NUCLEOTIDE SEQUENCE</scope>
    <source>
        <strain evidence="5">UVCC 0001</strain>
    </source>
</reference>
<proteinExistence type="predicted"/>
<name>A0AAD9ILF7_PROWI</name>
<feature type="transmembrane region" description="Helical" evidence="4">
    <location>
        <begin position="325"/>
        <end position="345"/>
    </location>
</feature>
<evidence type="ECO:0000256" key="1">
    <source>
        <dbReference type="ARBA" id="ARBA00022448"/>
    </source>
</evidence>
<dbReference type="Gene3D" id="2.60.120.10">
    <property type="entry name" value="Jelly Rolls"/>
    <property type="match status" value="1"/>
</dbReference>